<protein>
    <recommendedName>
        <fullName evidence="10">Laccase</fullName>
    </recommendedName>
</protein>
<evidence type="ECO:0000259" key="5">
    <source>
        <dbReference type="Pfam" id="PF07731"/>
    </source>
</evidence>
<dbReference type="InterPro" id="IPR001117">
    <property type="entry name" value="Cu-oxidase_2nd"/>
</dbReference>
<evidence type="ECO:0008006" key="10">
    <source>
        <dbReference type="Google" id="ProtNLM"/>
    </source>
</evidence>
<dbReference type="EMBL" id="CAJNOO010000167">
    <property type="protein sequence ID" value="CAF0837780.1"/>
    <property type="molecule type" value="Genomic_DNA"/>
</dbReference>
<evidence type="ECO:0000259" key="6">
    <source>
        <dbReference type="Pfam" id="PF07732"/>
    </source>
</evidence>
<dbReference type="PANTHER" id="PTHR11709:SF511">
    <property type="entry name" value="LACCASE"/>
    <property type="match status" value="1"/>
</dbReference>
<comment type="similarity">
    <text evidence="1">Belongs to the multicopper oxidase family.</text>
</comment>
<dbReference type="InterPro" id="IPR002355">
    <property type="entry name" value="Cu_oxidase_Cu_BS"/>
</dbReference>
<evidence type="ECO:0000256" key="1">
    <source>
        <dbReference type="ARBA" id="ARBA00010609"/>
    </source>
</evidence>
<feature type="domain" description="Plastocyanin-like" evidence="6">
    <location>
        <begin position="17"/>
        <end position="126"/>
    </location>
</feature>
<dbReference type="InterPro" id="IPR033138">
    <property type="entry name" value="Cu_oxidase_CS"/>
</dbReference>
<dbReference type="AlphaFoldDB" id="A0A813V7H9"/>
<evidence type="ECO:0000256" key="3">
    <source>
        <dbReference type="ARBA" id="ARBA00023002"/>
    </source>
</evidence>
<dbReference type="PANTHER" id="PTHR11709">
    <property type="entry name" value="MULTI-COPPER OXIDASE"/>
    <property type="match status" value="1"/>
</dbReference>
<dbReference type="GO" id="GO:0016491">
    <property type="term" value="F:oxidoreductase activity"/>
    <property type="evidence" value="ECO:0007669"/>
    <property type="project" value="UniProtKB-KW"/>
</dbReference>
<dbReference type="Gene3D" id="2.60.40.420">
    <property type="entry name" value="Cupredoxins - blue copper proteins"/>
    <property type="match status" value="3"/>
</dbReference>
<evidence type="ECO:0000313" key="8">
    <source>
        <dbReference type="EMBL" id="CAF3705143.1"/>
    </source>
</evidence>
<dbReference type="OrthoDB" id="2121828at2759"/>
<organism evidence="7 9">
    <name type="scientific">Rotaria sordida</name>
    <dbReference type="NCBI Taxonomy" id="392033"/>
    <lineage>
        <taxon>Eukaryota</taxon>
        <taxon>Metazoa</taxon>
        <taxon>Spiralia</taxon>
        <taxon>Gnathifera</taxon>
        <taxon>Rotifera</taxon>
        <taxon>Eurotatoria</taxon>
        <taxon>Bdelloidea</taxon>
        <taxon>Philodinida</taxon>
        <taxon>Philodinidae</taxon>
        <taxon>Rotaria</taxon>
    </lineage>
</organism>
<evidence type="ECO:0000313" key="7">
    <source>
        <dbReference type="EMBL" id="CAF0837780.1"/>
    </source>
</evidence>
<dbReference type="Proteomes" id="UP000663823">
    <property type="component" value="Unassembled WGS sequence"/>
</dbReference>
<dbReference type="InterPro" id="IPR011706">
    <property type="entry name" value="Cu-oxidase_C"/>
</dbReference>
<dbReference type="Pfam" id="PF07731">
    <property type="entry name" value="Cu-oxidase_2"/>
    <property type="match status" value="1"/>
</dbReference>
<proteinExistence type="inferred from homology"/>
<keyword evidence="3" id="KW-0560">Oxidoreductase</keyword>
<dbReference type="CDD" id="cd04205">
    <property type="entry name" value="CuRO_2_LCC_like"/>
    <property type="match status" value="1"/>
</dbReference>
<evidence type="ECO:0000313" key="9">
    <source>
        <dbReference type="Proteomes" id="UP000663882"/>
    </source>
</evidence>
<evidence type="ECO:0000256" key="2">
    <source>
        <dbReference type="ARBA" id="ARBA00022723"/>
    </source>
</evidence>
<dbReference type="EMBL" id="CAJOAX010001316">
    <property type="protein sequence ID" value="CAF3705143.1"/>
    <property type="molecule type" value="Genomic_DNA"/>
</dbReference>
<feature type="domain" description="Plastocyanin-like" evidence="5">
    <location>
        <begin position="436"/>
        <end position="538"/>
    </location>
</feature>
<dbReference type="SUPFAM" id="SSF49503">
    <property type="entry name" value="Cupredoxins"/>
    <property type="match status" value="3"/>
</dbReference>
<accession>A0A813V7H9</accession>
<comment type="caution">
    <text evidence="7">The sequence shown here is derived from an EMBL/GenBank/DDBJ whole genome shotgun (WGS) entry which is preliminary data.</text>
</comment>
<dbReference type="InterPro" id="IPR008972">
    <property type="entry name" value="Cupredoxin"/>
</dbReference>
<feature type="domain" description="Plastocyanin-like" evidence="4">
    <location>
        <begin position="138"/>
        <end position="252"/>
    </location>
</feature>
<dbReference type="Proteomes" id="UP000663882">
    <property type="component" value="Unassembled WGS sequence"/>
</dbReference>
<dbReference type="PROSITE" id="PS00079">
    <property type="entry name" value="MULTICOPPER_OXIDASE1"/>
    <property type="match status" value="1"/>
</dbReference>
<sequence length="555" mass="62085">MATEGAFVSRTFIIDTITPYRTSKKPIVAVNYTYPGPLLEANENDTCVIRVINKLAQPTTIHWHGISHRGTPDMDGAVGATQCAIPPNAEMTYKFKAYPPGTAWYHGHFLGQTVDGLIGPFIIHPKVEPNQEYYDTERILMVADWYNDLARTTLLSWFLSSKNPEGIEPIPDAIVVNGKFSQSLFVQTSNAKRIRFRIINAAAFSMYTFSIDGLLLHITEVDQTPVKPYTVSSFVINAAQRVSCFVDLNELDQSFVPDDVPPTKSIYIRFKADRDMYPVDISSYIPPYATQRYPYPVFFNPLYLAILSLDSCNSLPTYPVNQVITGSSNPDLGDQDANLLHARPFYQANNKIPDATHYLKLVITIHPDILNISRGYMNDVTYDHALDTTTNKSGKPKCLTSDKVPLLYQMATNPNELGIPSPIITSDSPLPAIQSDGHGHYLFPYGAVVDIVLENRDEGEHPFHSHGHNFWIISTSANPEAEQLYRGAYTKRDVVSVPGSGWAKIRLVTNNPGAWLFHCHIEWHMNAGLMVAFIVGPNELLAQGYTIKSTHKRFC</sequence>
<keyword evidence="2" id="KW-0479">Metal-binding</keyword>
<reference evidence="7" key="1">
    <citation type="submission" date="2021-02" db="EMBL/GenBank/DDBJ databases">
        <authorList>
            <person name="Nowell W R."/>
        </authorList>
    </citation>
    <scope>NUCLEOTIDE SEQUENCE</scope>
</reference>
<evidence type="ECO:0000259" key="4">
    <source>
        <dbReference type="Pfam" id="PF00394"/>
    </source>
</evidence>
<gene>
    <name evidence="8" type="ORF">OTI717_LOCUS12803</name>
    <name evidence="7" type="ORF">RFH988_LOCUS5777</name>
</gene>
<dbReference type="InterPro" id="IPR011707">
    <property type="entry name" value="Cu-oxidase-like_N"/>
</dbReference>
<dbReference type="Pfam" id="PF07732">
    <property type="entry name" value="Cu-oxidase_3"/>
    <property type="match status" value="1"/>
</dbReference>
<dbReference type="Pfam" id="PF00394">
    <property type="entry name" value="Cu-oxidase"/>
    <property type="match status" value="1"/>
</dbReference>
<dbReference type="InterPro" id="IPR045087">
    <property type="entry name" value="Cu-oxidase_fam"/>
</dbReference>
<dbReference type="GO" id="GO:0005507">
    <property type="term" value="F:copper ion binding"/>
    <property type="evidence" value="ECO:0007669"/>
    <property type="project" value="InterPro"/>
</dbReference>
<name>A0A813V7H9_9BILA</name>
<dbReference type="PROSITE" id="PS00080">
    <property type="entry name" value="MULTICOPPER_OXIDASE2"/>
    <property type="match status" value="1"/>
</dbReference>